<proteinExistence type="predicted"/>
<evidence type="ECO:0000256" key="1">
    <source>
        <dbReference type="SAM" id="MobiDB-lite"/>
    </source>
</evidence>
<accession>A0A381Q2C5</accession>
<organism evidence="2">
    <name type="scientific">marine metagenome</name>
    <dbReference type="NCBI Taxonomy" id="408172"/>
    <lineage>
        <taxon>unclassified sequences</taxon>
        <taxon>metagenomes</taxon>
        <taxon>ecological metagenomes</taxon>
    </lineage>
</organism>
<dbReference type="EMBL" id="UINC01001149">
    <property type="protein sequence ID" value="SUZ72277.1"/>
    <property type="molecule type" value="Genomic_DNA"/>
</dbReference>
<reference evidence="2" key="1">
    <citation type="submission" date="2018-05" db="EMBL/GenBank/DDBJ databases">
        <authorList>
            <person name="Lanie J.A."/>
            <person name="Ng W.-L."/>
            <person name="Kazmierczak K.M."/>
            <person name="Andrzejewski T.M."/>
            <person name="Davidsen T.M."/>
            <person name="Wayne K.J."/>
            <person name="Tettelin H."/>
            <person name="Glass J.I."/>
            <person name="Rusch D."/>
            <person name="Podicherti R."/>
            <person name="Tsui H.-C.T."/>
            <person name="Winkler M.E."/>
        </authorList>
    </citation>
    <scope>NUCLEOTIDE SEQUENCE</scope>
</reference>
<evidence type="ECO:0000313" key="2">
    <source>
        <dbReference type="EMBL" id="SUZ72277.1"/>
    </source>
</evidence>
<feature type="compositionally biased region" description="Polar residues" evidence="1">
    <location>
        <begin position="65"/>
        <end position="75"/>
    </location>
</feature>
<dbReference type="AlphaFoldDB" id="A0A381Q2C5"/>
<gene>
    <name evidence="2" type="ORF">METZ01_LOCUS25131</name>
</gene>
<feature type="region of interest" description="Disordered" evidence="1">
    <location>
        <begin position="60"/>
        <end position="96"/>
    </location>
</feature>
<protein>
    <submittedName>
        <fullName evidence="2">Uncharacterized protein</fullName>
    </submittedName>
</protein>
<sequence>MPQQMTTAPTPELENTKAAVEVCRHHWVIQPADGPVSNGSCQICGENRKFKNYVESATWGDSRIASKNSSATVESTSDDEDGRSTDGERESADEEV</sequence>
<name>A0A381Q2C5_9ZZZZ</name>